<dbReference type="AlphaFoldDB" id="A0A853DD02"/>
<dbReference type="EC" id="3.4.11.5" evidence="8"/>
<dbReference type="Proteomes" id="UP000571817">
    <property type="component" value="Unassembled WGS sequence"/>
</dbReference>
<feature type="active site" description="Nucleophile" evidence="9">
    <location>
        <position position="111"/>
    </location>
</feature>
<protein>
    <recommendedName>
        <fullName evidence="8">Proline iminopeptidase</fullName>
        <shortName evidence="8">PIP</shortName>
        <ecNumber evidence="8">3.4.11.5</ecNumber>
    </recommendedName>
    <alternativeName>
        <fullName evidence="8">Prolyl aminopeptidase</fullName>
    </alternativeName>
</protein>
<feature type="active site" evidence="9">
    <location>
        <position position="269"/>
    </location>
</feature>
<dbReference type="GO" id="GO:0004177">
    <property type="term" value="F:aminopeptidase activity"/>
    <property type="evidence" value="ECO:0007669"/>
    <property type="project" value="UniProtKB-UniRule"/>
</dbReference>
<dbReference type="SUPFAM" id="SSF53474">
    <property type="entry name" value="alpha/beta-Hydrolases"/>
    <property type="match status" value="1"/>
</dbReference>
<evidence type="ECO:0000256" key="7">
    <source>
        <dbReference type="ARBA" id="ARBA00022801"/>
    </source>
</evidence>
<reference evidence="11 12" key="1">
    <citation type="submission" date="2020-07" db="EMBL/GenBank/DDBJ databases">
        <title>Sequencing the genomes of 1000 actinobacteria strains.</title>
        <authorList>
            <person name="Klenk H.-P."/>
        </authorList>
    </citation>
    <scope>NUCLEOTIDE SEQUENCE [LARGE SCALE GENOMIC DNA]</scope>
    <source>
        <strain evidence="11 12">DSM 29531</strain>
    </source>
</reference>
<evidence type="ECO:0000256" key="5">
    <source>
        <dbReference type="ARBA" id="ARBA00022490"/>
    </source>
</evidence>
<evidence type="ECO:0000256" key="6">
    <source>
        <dbReference type="ARBA" id="ARBA00022670"/>
    </source>
</evidence>
<keyword evidence="12" id="KW-1185">Reference proteome</keyword>
<dbReference type="RefSeq" id="WP_179481770.1">
    <property type="nucleotide sequence ID" value="NZ_JACCFW010000001.1"/>
</dbReference>
<feature type="domain" description="AB hydrolase-1" evidence="10">
    <location>
        <begin position="31"/>
        <end position="297"/>
    </location>
</feature>
<comment type="catalytic activity">
    <reaction evidence="1 8">
        <text>Release of N-terminal proline from a peptide.</text>
        <dbReference type="EC" id="3.4.11.5"/>
    </reaction>
</comment>
<dbReference type="PANTHER" id="PTHR43722:SF1">
    <property type="entry name" value="PROLINE IMINOPEPTIDASE"/>
    <property type="match status" value="1"/>
</dbReference>
<gene>
    <name evidence="11" type="ORF">HNR15_002215</name>
</gene>
<evidence type="ECO:0000256" key="4">
    <source>
        <dbReference type="ARBA" id="ARBA00022438"/>
    </source>
</evidence>
<feature type="active site" description="Proton donor" evidence="9">
    <location>
        <position position="297"/>
    </location>
</feature>
<dbReference type="PRINTS" id="PR00793">
    <property type="entry name" value="PROAMNOPTASE"/>
</dbReference>
<dbReference type="PANTHER" id="PTHR43722">
    <property type="entry name" value="PROLINE IMINOPEPTIDASE"/>
    <property type="match status" value="1"/>
</dbReference>
<keyword evidence="5 8" id="KW-0963">Cytoplasm</keyword>
<evidence type="ECO:0000313" key="11">
    <source>
        <dbReference type="EMBL" id="NYJ75252.1"/>
    </source>
</evidence>
<keyword evidence="6 8" id="KW-0645">Protease</keyword>
<evidence type="ECO:0000256" key="9">
    <source>
        <dbReference type="PIRSR" id="PIRSR006431-1"/>
    </source>
</evidence>
<dbReference type="GO" id="GO:0006508">
    <property type="term" value="P:proteolysis"/>
    <property type="evidence" value="ECO:0007669"/>
    <property type="project" value="UniProtKB-KW"/>
</dbReference>
<comment type="caution">
    <text evidence="11">The sequence shown here is derived from an EMBL/GenBank/DDBJ whole genome shotgun (WGS) entry which is preliminary data.</text>
</comment>
<name>A0A853DD02_9MICO</name>
<keyword evidence="7 8" id="KW-0378">Hydrolase</keyword>
<accession>A0A853DD02</accession>
<proteinExistence type="inferred from homology"/>
<dbReference type="EMBL" id="JACCFW010000001">
    <property type="protein sequence ID" value="NYJ75252.1"/>
    <property type="molecule type" value="Genomic_DNA"/>
</dbReference>
<dbReference type="InterPro" id="IPR000073">
    <property type="entry name" value="AB_hydrolase_1"/>
</dbReference>
<dbReference type="Pfam" id="PF00561">
    <property type="entry name" value="Abhydrolase_1"/>
    <property type="match status" value="1"/>
</dbReference>
<dbReference type="GO" id="GO:0005737">
    <property type="term" value="C:cytoplasm"/>
    <property type="evidence" value="ECO:0007669"/>
    <property type="project" value="UniProtKB-SubCell"/>
</dbReference>
<evidence type="ECO:0000256" key="2">
    <source>
        <dbReference type="ARBA" id="ARBA00004496"/>
    </source>
</evidence>
<dbReference type="Gene3D" id="3.40.50.1820">
    <property type="entry name" value="alpha/beta hydrolase"/>
    <property type="match status" value="1"/>
</dbReference>
<dbReference type="InterPro" id="IPR029058">
    <property type="entry name" value="AB_hydrolase_fold"/>
</dbReference>
<dbReference type="InterPro" id="IPR005944">
    <property type="entry name" value="Pro_iminopeptidase"/>
</dbReference>
<evidence type="ECO:0000256" key="1">
    <source>
        <dbReference type="ARBA" id="ARBA00001585"/>
    </source>
</evidence>
<dbReference type="PIRSF" id="PIRSF006431">
    <property type="entry name" value="Pept_S33"/>
    <property type="match status" value="1"/>
</dbReference>
<comment type="subcellular location">
    <subcellularLocation>
        <location evidence="2 8">Cytoplasm</location>
    </subcellularLocation>
</comment>
<organism evidence="11 12">
    <name type="scientific">Allobranchiibius huperziae</name>
    <dbReference type="NCBI Taxonomy" id="1874116"/>
    <lineage>
        <taxon>Bacteria</taxon>
        <taxon>Bacillati</taxon>
        <taxon>Actinomycetota</taxon>
        <taxon>Actinomycetes</taxon>
        <taxon>Micrococcales</taxon>
        <taxon>Dermacoccaceae</taxon>
        <taxon>Allobranchiibius</taxon>
    </lineage>
</organism>
<evidence type="ECO:0000256" key="3">
    <source>
        <dbReference type="ARBA" id="ARBA00010088"/>
    </source>
</evidence>
<keyword evidence="4 8" id="KW-0031">Aminopeptidase</keyword>
<dbReference type="InterPro" id="IPR002410">
    <property type="entry name" value="Peptidase_S33"/>
</dbReference>
<evidence type="ECO:0000256" key="8">
    <source>
        <dbReference type="PIRNR" id="PIRNR006431"/>
    </source>
</evidence>
<evidence type="ECO:0000313" key="12">
    <source>
        <dbReference type="Proteomes" id="UP000571817"/>
    </source>
</evidence>
<evidence type="ECO:0000259" key="10">
    <source>
        <dbReference type="Pfam" id="PF00561"/>
    </source>
</evidence>
<sequence length="316" mass="34344">MHTDPIATGLLEVGDGHRVYWEDSGALDGVPLVYLHGGPGGGLNKGSYRGWFDNDRFRVIGLDQRGCGRSTPHASDPTYDLGANTTAHLIADLEALRTHLGIERWVVTGVSSGSTLGLAYGRAHPERTLAVSVMAVTTTGRAEVDWITEHVGRIFPEAWDEYAGYAERAGVGYRRGQGRLVTAYAGLLADPDPLVHRPAAEAWMRWEDAHVGLLQPTTSHSERPIDYQVAFTRLTAHYWSHDGFVDPPLLTDPGALREIPVGLVHGRRDISGPAVTAYALHRVLPRSRLVIESTEGHGGPLMVAAWRQLTCDLGLG</sequence>
<comment type="similarity">
    <text evidence="3 8">Belongs to the peptidase S33 family.</text>
</comment>